<organism evidence="1 2">
    <name type="scientific">Coniosporium uncinatum</name>
    <dbReference type="NCBI Taxonomy" id="93489"/>
    <lineage>
        <taxon>Eukaryota</taxon>
        <taxon>Fungi</taxon>
        <taxon>Dikarya</taxon>
        <taxon>Ascomycota</taxon>
        <taxon>Pezizomycotina</taxon>
        <taxon>Dothideomycetes</taxon>
        <taxon>Dothideomycetes incertae sedis</taxon>
        <taxon>Coniosporium</taxon>
    </lineage>
</organism>
<sequence>MFNNTTSYPLLLIQSLDETGILNGLIVTDETTSAAIERAKSYFLIFATVSSCLTFAVGPRLIDTEHAPDEDDFKHPPEDEEEDAEEEYQADDSNDQTALFPSRERI</sequence>
<evidence type="ECO:0000313" key="1">
    <source>
        <dbReference type="EMBL" id="KAK3059562.1"/>
    </source>
</evidence>
<evidence type="ECO:0000313" key="2">
    <source>
        <dbReference type="Proteomes" id="UP001186974"/>
    </source>
</evidence>
<comment type="caution">
    <text evidence="1">The sequence shown here is derived from an EMBL/GenBank/DDBJ whole genome shotgun (WGS) entry which is preliminary data.</text>
</comment>
<accession>A0ACC3CZR4</accession>
<protein>
    <submittedName>
        <fullName evidence="1">Uncharacterized protein</fullName>
    </submittedName>
</protein>
<keyword evidence="2" id="KW-1185">Reference proteome</keyword>
<name>A0ACC3CZR4_9PEZI</name>
<gene>
    <name evidence="1" type="ORF">LTS18_010540</name>
</gene>
<dbReference type="EMBL" id="JAWDJW010009293">
    <property type="protein sequence ID" value="KAK3059562.1"/>
    <property type="molecule type" value="Genomic_DNA"/>
</dbReference>
<feature type="non-terminal residue" evidence="1">
    <location>
        <position position="106"/>
    </location>
</feature>
<proteinExistence type="predicted"/>
<reference evidence="1" key="1">
    <citation type="submission" date="2024-09" db="EMBL/GenBank/DDBJ databases">
        <title>Black Yeasts Isolated from many extreme environments.</title>
        <authorList>
            <person name="Coleine C."/>
            <person name="Stajich J.E."/>
            <person name="Selbmann L."/>
        </authorList>
    </citation>
    <scope>NUCLEOTIDE SEQUENCE</scope>
    <source>
        <strain evidence="1">CCFEE 5737</strain>
    </source>
</reference>
<dbReference type="Proteomes" id="UP001186974">
    <property type="component" value="Unassembled WGS sequence"/>
</dbReference>